<comment type="caution">
    <text evidence="7">The sequence shown here is derived from an EMBL/GenBank/DDBJ whole genome shotgun (WGS) entry which is preliminary data.</text>
</comment>
<proteinExistence type="predicted"/>
<evidence type="ECO:0000313" key="8">
    <source>
        <dbReference type="Proteomes" id="UP001345827"/>
    </source>
</evidence>
<feature type="region of interest" description="Disordered" evidence="5">
    <location>
        <begin position="194"/>
        <end position="238"/>
    </location>
</feature>
<evidence type="ECO:0000259" key="6">
    <source>
        <dbReference type="SMART" id="SM00576"/>
    </source>
</evidence>
<evidence type="ECO:0000313" key="7">
    <source>
        <dbReference type="EMBL" id="KAK5536691.1"/>
    </source>
</evidence>
<keyword evidence="3" id="KW-0804">Transcription</keyword>
<dbReference type="InterPro" id="IPR009072">
    <property type="entry name" value="Histone-fold"/>
</dbReference>
<feature type="compositionally biased region" description="Polar residues" evidence="5">
    <location>
        <begin position="194"/>
        <end position="204"/>
    </location>
</feature>
<dbReference type="Gene3D" id="1.10.20.10">
    <property type="entry name" value="Histone, subunit A"/>
    <property type="match status" value="1"/>
</dbReference>
<keyword evidence="8" id="KW-1185">Reference proteome</keyword>
<evidence type="ECO:0000256" key="3">
    <source>
        <dbReference type="ARBA" id="ARBA00023163"/>
    </source>
</evidence>
<evidence type="ECO:0000256" key="4">
    <source>
        <dbReference type="ARBA" id="ARBA00023242"/>
    </source>
</evidence>
<name>A0AAV9Q9T3_9PEZI</name>
<dbReference type="Proteomes" id="UP001345827">
    <property type="component" value="Unassembled WGS sequence"/>
</dbReference>
<dbReference type="GO" id="GO:0005634">
    <property type="term" value="C:nucleus"/>
    <property type="evidence" value="ECO:0007669"/>
    <property type="project" value="UniProtKB-SubCell"/>
</dbReference>
<sequence>MTSADLHTALLRPAVIQILRAAGFGYARPAVIDTVTDIAAKYLLLLASSTAQNAFNTHNTFVPTIQDVRLALNQAGALAPQMSTTEESLRDEVEVEGAMIPFEDLRGVQGFVNWAQGPVNKEIRRIAGFSDDANVEEIAAGLDEKEDYLTALKKKHSKTGEESRYQGTVLGKELELQTVTIVGGPAASIAEWTQNSLSRPQTSSPHDEDAAAATPATSGISSAPPSPINPELLSESFM</sequence>
<gene>
    <name evidence="7" type="ORF">LTR25_005365</name>
</gene>
<comment type="subcellular location">
    <subcellularLocation>
        <location evidence="1">Nucleus</location>
    </subcellularLocation>
</comment>
<accession>A0AAV9Q9T3</accession>
<keyword evidence="4" id="KW-0539">Nucleus</keyword>
<evidence type="ECO:0000256" key="5">
    <source>
        <dbReference type="SAM" id="MobiDB-lite"/>
    </source>
</evidence>
<feature type="domain" description="Bromodomain associated" evidence="6">
    <location>
        <begin position="4"/>
        <end position="81"/>
    </location>
</feature>
<dbReference type="EMBL" id="JAXLQG010000008">
    <property type="protein sequence ID" value="KAK5536691.1"/>
    <property type="molecule type" value="Genomic_DNA"/>
</dbReference>
<dbReference type="Pfam" id="PF07524">
    <property type="entry name" value="Bromo_TP"/>
    <property type="match status" value="1"/>
</dbReference>
<dbReference type="InterPro" id="IPR006565">
    <property type="entry name" value="BTP"/>
</dbReference>
<reference evidence="7 8" key="1">
    <citation type="submission" date="2023-06" db="EMBL/GenBank/DDBJ databases">
        <title>Black Yeasts Isolated from many extreme environments.</title>
        <authorList>
            <person name="Coleine C."/>
            <person name="Stajich J.E."/>
            <person name="Selbmann L."/>
        </authorList>
    </citation>
    <scope>NUCLEOTIDE SEQUENCE [LARGE SCALE GENOMIC DNA]</scope>
    <source>
        <strain evidence="7 8">CCFEE 5887</strain>
    </source>
</reference>
<evidence type="ECO:0000256" key="2">
    <source>
        <dbReference type="ARBA" id="ARBA00023015"/>
    </source>
</evidence>
<dbReference type="AlphaFoldDB" id="A0AAV9Q9T3"/>
<organism evidence="7 8">
    <name type="scientific">Vermiconidia calcicola</name>
    <dbReference type="NCBI Taxonomy" id="1690605"/>
    <lineage>
        <taxon>Eukaryota</taxon>
        <taxon>Fungi</taxon>
        <taxon>Dikarya</taxon>
        <taxon>Ascomycota</taxon>
        <taxon>Pezizomycotina</taxon>
        <taxon>Dothideomycetes</taxon>
        <taxon>Dothideomycetidae</taxon>
        <taxon>Mycosphaerellales</taxon>
        <taxon>Extremaceae</taxon>
        <taxon>Vermiconidia</taxon>
    </lineage>
</organism>
<protein>
    <recommendedName>
        <fullName evidence="6">Bromodomain associated domain-containing protein</fullName>
    </recommendedName>
</protein>
<dbReference type="SMART" id="SM00576">
    <property type="entry name" value="BTP"/>
    <property type="match status" value="1"/>
</dbReference>
<keyword evidence="2" id="KW-0805">Transcription regulation</keyword>
<dbReference type="CDD" id="cd00076">
    <property type="entry name" value="HFD_SF"/>
    <property type="match status" value="1"/>
</dbReference>
<evidence type="ECO:0000256" key="1">
    <source>
        <dbReference type="ARBA" id="ARBA00004123"/>
    </source>
</evidence>
<dbReference type="GO" id="GO:0046982">
    <property type="term" value="F:protein heterodimerization activity"/>
    <property type="evidence" value="ECO:0007669"/>
    <property type="project" value="InterPro"/>
</dbReference>